<name>A0ACC0WSD3_9STRA</name>
<evidence type="ECO:0000313" key="2">
    <source>
        <dbReference type="Proteomes" id="UP001163321"/>
    </source>
</evidence>
<gene>
    <name evidence="1" type="ORF">PsorP6_002100</name>
</gene>
<accession>A0ACC0WSD3</accession>
<proteinExistence type="predicted"/>
<dbReference type="Proteomes" id="UP001163321">
    <property type="component" value="Chromosome 1"/>
</dbReference>
<protein>
    <submittedName>
        <fullName evidence="1">Uncharacterized protein</fullName>
    </submittedName>
</protein>
<organism evidence="1 2">
    <name type="scientific">Peronosclerospora sorghi</name>
    <dbReference type="NCBI Taxonomy" id="230839"/>
    <lineage>
        <taxon>Eukaryota</taxon>
        <taxon>Sar</taxon>
        <taxon>Stramenopiles</taxon>
        <taxon>Oomycota</taxon>
        <taxon>Peronosporomycetes</taxon>
        <taxon>Peronosporales</taxon>
        <taxon>Peronosporaceae</taxon>
        <taxon>Peronosclerospora</taxon>
    </lineage>
</organism>
<reference evidence="1 2" key="1">
    <citation type="journal article" date="2022" name="bioRxiv">
        <title>The genome of the oomycete Peronosclerospora sorghi, a cosmopolitan pathogen of maize and sorghum, is inflated with dispersed pseudogenes.</title>
        <authorList>
            <person name="Fletcher K."/>
            <person name="Martin F."/>
            <person name="Isakeit T."/>
            <person name="Cavanaugh K."/>
            <person name="Magill C."/>
            <person name="Michelmore R."/>
        </authorList>
    </citation>
    <scope>NUCLEOTIDE SEQUENCE [LARGE SCALE GENOMIC DNA]</scope>
    <source>
        <strain evidence="1">P6</strain>
    </source>
</reference>
<dbReference type="EMBL" id="CM047580">
    <property type="protein sequence ID" value="KAI9921206.1"/>
    <property type="molecule type" value="Genomic_DNA"/>
</dbReference>
<evidence type="ECO:0000313" key="1">
    <source>
        <dbReference type="EMBL" id="KAI9921206.1"/>
    </source>
</evidence>
<comment type="caution">
    <text evidence="1">The sequence shown here is derived from an EMBL/GenBank/DDBJ whole genome shotgun (WGS) entry which is preliminary data.</text>
</comment>
<sequence length="104" mass="12075">MWARRPPSVYQRLKQIKHLNATKAASSAQLVYVERLRVVFDTYDRYGDGHVVEAELVQVLDAWVCKHPSELLPYAGQIFRYMDKPKIGKVPFATCCLMMQFLNQ</sequence>
<keyword evidence="2" id="KW-1185">Reference proteome</keyword>